<evidence type="ECO:0000313" key="1">
    <source>
        <dbReference type="EMBL" id="MDT7015279.1"/>
    </source>
</evidence>
<dbReference type="AlphaFoldDB" id="A0AAW8W971"/>
<sequence>MSPNKKMAAEIRAAYANYGDDPDKWPEDVKKNIHGEFEEEHTAENNILRHMILHGYTSEYIAQERSKSQHYLKQLRLRMENRDELDYQATPDELTQLKYNLDHMNKPSNKGIASAMGRDKDWVRCIREKLREADNEARR</sequence>
<name>A0AAW8W971_9LACO</name>
<reference evidence="1" key="1">
    <citation type="submission" date="2023-08" db="EMBL/GenBank/DDBJ databases">
        <authorList>
            <person name="Page C.A."/>
            <person name="Perez-Diaz I.M."/>
        </authorList>
    </citation>
    <scope>NUCLEOTIDE SEQUENCE</scope>
    <source>
        <strain evidence="1">3.8.38</strain>
    </source>
</reference>
<gene>
    <name evidence="1" type="ORF">RI532_12930</name>
</gene>
<dbReference type="Proteomes" id="UP001254075">
    <property type="component" value="Unassembled WGS sequence"/>
</dbReference>
<organism evidence="1 2">
    <name type="scientific">Levilactobacillus namurensis</name>
    <dbReference type="NCBI Taxonomy" id="380393"/>
    <lineage>
        <taxon>Bacteria</taxon>
        <taxon>Bacillati</taxon>
        <taxon>Bacillota</taxon>
        <taxon>Bacilli</taxon>
        <taxon>Lactobacillales</taxon>
        <taxon>Lactobacillaceae</taxon>
        <taxon>Levilactobacillus</taxon>
    </lineage>
</organism>
<dbReference type="RefSeq" id="WP_313845657.1">
    <property type="nucleotide sequence ID" value="NZ_JAVLAM010000004.1"/>
</dbReference>
<accession>A0AAW8W971</accession>
<proteinExistence type="predicted"/>
<protein>
    <submittedName>
        <fullName evidence="1">Uncharacterized protein</fullName>
    </submittedName>
</protein>
<comment type="caution">
    <text evidence="1">The sequence shown here is derived from an EMBL/GenBank/DDBJ whole genome shotgun (WGS) entry which is preliminary data.</text>
</comment>
<dbReference type="EMBL" id="JAVLAM010000004">
    <property type="protein sequence ID" value="MDT7015279.1"/>
    <property type="molecule type" value="Genomic_DNA"/>
</dbReference>
<evidence type="ECO:0000313" key="2">
    <source>
        <dbReference type="Proteomes" id="UP001254075"/>
    </source>
</evidence>